<comment type="caution">
    <text evidence="10">The sequence shown here is derived from an EMBL/GenBank/DDBJ whole genome shotgun (WGS) entry which is preliminary data.</text>
</comment>
<feature type="domain" description="ABC transporter" evidence="9">
    <location>
        <begin position="13"/>
        <end position="245"/>
    </location>
</feature>
<evidence type="ECO:0000259" key="9">
    <source>
        <dbReference type="PROSITE" id="PS50893"/>
    </source>
</evidence>
<organism evidence="10 11">
    <name type="scientific">Meridianimarinicoccus marinus</name>
    <dbReference type="NCBI Taxonomy" id="3231483"/>
    <lineage>
        <taxon>Bacteria</taxon>
        <taxon>Pseudomonadati</taxon>
        <taxon>Pseudomonadota</taxon>
        <taxon>Alphaproteobacteria</taxon>
        <taxon>Rhodobacterales</taxon>
        <taxon>Paracoccaceae</taxon>
        <taxon>Meridianimarinicoccus</taxon>
    </lineage>
</organism>
<keyword evidence="6 10" id="KW-0067">ATP-binding</keyword>
<dbReference type="Gene3D" id="3.40.50.300">
    <property type="entry name" value="P-loop containing nucleotide triphosphate hydrolases"/>
    <property type="match status" value="2"/>
</dbReference>
<feature type="domain" description="ABC transporter" evidence="9">
    <location>
        <begin position="255"/>
        <end position="499"/>
    </location>
</feature>
<dbReference type="InterPro" id="IPR003593">
    <property type="entry name" value="AAA+_ATPase"/>
</dbReference>
<dbReference type="CDD" id="cd03216">
    <property type="entry name" value="ABC_Carb_Monos_I"/>
    <property type="match status" value="1"/>
</dbReference>
<evidence type="ECO:0000256" key="6">
    <source>
        <dbReference type="ARBA" id="ARBA00022840"/>
    </source>
</evidence>
<dbReference type="SUPFAM" id="SSF52540">
    <property type="entry name" value="P-loop containing nucleoside triphosphate hydrolases"/>
    <property type="match status" value="2"/>
</dbReference>
<keyword evidence="11" id="KW-1185">Reference proteome</keyword>
<dbReference type="PROSITE" id="PS50893">
    <property type="entry name" value="ABC_TRANSPORTER_2"/>
    <property type="match status" value="2"/>
</dbReference>
<evidence type="ECO:0000256" key="4">
    <source>
        <dbReference type="ARBA" id="ARBA00022737"/>
    </source>
</evidence>
<keyword evidence="4" id="KW-0677">Repeat</keyword>
<dbReference type="Proteomes" id="UP001553161">
    <property type="component" value="Unassembled WGS sequence"/>
</dbReference>
<evidence type="ECO:0000256" key="5">
    <source>
        <dbReference type="ARBA" id="ARBA00022741"/>
    </source>
</evidence>
<sequence>MMLDTGATTHPVLSVRHLSKAFAGKTVVNDVSFDIYPGETIGLVGENGAGKSTTKNMLCGLLQPTQGEILVDGQAVPHIEGREHGISAVHQELSLFGALTVAENMCITDLPGRPARVDWARADQIARAQLAFLGIEIDTQATVDSLGAGQQQVVEIAKALLQADRVLILDEPTTSLTAIEREKLFAIIDKLKARGVAIIFISHFMEEIYRVCDKYIVLRDGQQVGGGALAEVPQRKLEEMMVGRTLEDSRVDLAPASTDVALRVEGLTAVDFRDVNFAVHHGEILGISGLMGAGRTEMAEALFGLRPANGRVQVHGKPVTPITVATMKAAGVCYVPEDRRSNGLFLNRPVRENLSAATILNFVRRSLKGFGFRGERDRARDEVSARNISVPSIENHVSDLSGGNQQKVLLGRWLSMTPDILIFDEPTKGVDIGAKFDIHATIADLARAGKAIIIVSSDLPELLHTTHRMLVMRKGHIVGEFQRAEYDSVRIISLAASAADGAPGHD</sequence>
<evidence type="ECO:0000256" key="3">
    <source>
        <dbReference type="ARBA" id="ARBA00022597"/>
    </source>
</evidence>
<dbReference type="EMBL" id="JBFBVU010000014">
    <property type="protein sequence ID" value="MEV8467531.1"/>
    <property type="molecule type" value="Genomic_DNA"/>
</dbReference>
<keyword evidence="8" id="KW-0472">Membrane</keyword>
<proteinExistence type="predicted"/>
<dbReference type="Pfam" id="PF00005">
    <property type="entry name" value="ABC_tran"/>
    <property type="match status" value="2"/>
</dbReference>
<dbReference type="PROSITE" id="PS00211">
    <property type="entry name" value="ABC_TRANSPORTER_1"/>
    <property type="match status" value="1"/>
</dbReference>
<name>A0ABV3L7J7_9RHOB</name>
<dbReference type="InterPro" id="IPR017871">
    <property type="entry name" value="ABC_transporter-like_CS"/>
</dbReference>
<dbReference type="CDD" id="cd03215">
    <property type="entry name" value="ABC_Carb_Monos_II"/>
    <property type="match status" value="1"/>
</dbReference>
<gene>
    <name evidence="10" type="ORF">AB0T83_12155</name>
</gene>
<evidence type="ECO:0000256" key="8">
    <source>
        <dbReference type="ARBA" id="ARBA00023136"/>
    </source>
</evidence>
<accession>A0ABV3L7J7</accession>
<dbReference type="InterPro" id="IPR027417">
    <property type="entry name" value="P-loop_NTPase"/>
</dbReference>
<dbReference type="PANTHER" id="PTHR43790:SF3">
    <property type="entry name" value="D-ALLOSE IMPORT ATP-BINDING PROTEIN ALSA-RELATED"/>
    <property type="match status" value="1"/>
</dbReference>
<keyword evidence="5" id="KW-0547">Nucleotide-binding</keyword>
<keyword evidence="3" id="KW-0762">Sugar transport</keyword>
<dbReference type="PANTHER" id="PTHR43790">
    <property type="entry name" value="CARBOHYDRATE TRANSPORT ATP-BINDING PROTEIN MG119-RELATED"/>
    <property type="match status" value="1"/>
</dbReference>
<dbReference type="RefSeq" id="WP_366193373.1">
    <property type="nucleotide sequence ID" value="NZ_JBFBVU010000014.1"/>
</dbReference>
<keyword evidence="2" id="KW-1003">Cell membrane</keyword>
<keyword evidence="7" id="KW-1278">Translocase</keyword>
<evidence type="ECO:0000313" key="10">
    <source>
        <dbReference type="EMBL" id="MEV8467531.1"/>
    </source>
</evidence>
<dbReference type="InterPro" id="IPR050107">
    <property type="entry name" value="ABC_carbohydrate_import_ATPase"/>
</dbReference>
<evidence type="ECO:0000256" key="7">
    <source>
        <dbReference type="ARBA" id="ARBA00022967"/>
    </source>
</evidence>
<evidence type="ECO:0000256" key="2">
    <source>
        <dbReference type="ARBA" id="ARBA00022475"/>
    </source>
</evidence>
<reference evidence="10 11" key="1">
    <citation type="submission" date="2024-07" db="EMBL/GenBank/DDBJ databases">
        <authorList>
            <person name="Kang M."/>
        </authorList>
    </citation>
    <scope>NUCLEOTIDE SEQUENCE [LARGE SCALE GENOMIC DNA]</scope>
    <source>
        <strain evidence="10 11">DFM31</strain>
    </source>
</reference>
<keyword evidence="1" id="KW-0813">Transport</keyword>
<dbReference type="SMART" id="SM00382">
    <property type="entry name" value="AAA"/>
    <property type="match status" value="2"/>
</dbReference>
<evidence type="ECO:0000256" key="1">
    <source>
        <dbReference type="ARBA" id="ARBA00022448"/>
    </source>
</evidence>
<evidence type="ECO:0000313" key="11">
    <source>
        <dbReference type="Proteomes" id="UP001553161"/>
    </source>
</evidence>
<dbReference type="GO" id="GO:0005524">
    <property type="term" value="F:ATP binding"/>
    <property type="evidence" value="ECO:0007669"/>
    <property type="project" value="UniProtKB-KW"/>
</dbReference>
<protein>
    <submittedName>
        <fullName evidence="10">Sugar ABC transporter ATP-binding protein</fullName>
    </submittedName>
</protein>
<dbReference type="InterPro" id="IPR003439">
    <property type="entry name" value="ABC_transporter-like_ATP-bd"/>
</dbReference>